<sequence>MLLSGGSTYGVKSILSKKKYLNINLIDFVSIIPNPITGITFLRNKRHLITFIMVFLNMFLDNKPKSFLIDDTDIDESDDIDASDNIDCDLDTELELLTMMNALIMDMMPEIDRFYITL</sequence>
<dbReference type="Proteomes" id="UP001188597">
    <property type="component" value="Unassembled WGS sequence"/>
</dbReference>
<comment type="subcellular location">
    <subcellularLocation>
        <location evidence="2">Plastid</location>
    </subcellularLocation>
</comment>
<keyword evidence="5" id="KW-0547">Nucleotide-binding</keyword>
<gene>
    <name evidence="9" type="ORF">RJ639_033758</name>
</gene>
<keyword evidence="6" id="KW-0067">ATP-binding</keyword>
<evidence type="ECO:0000256" key="7">
    <source>
        <dbReference type="SAM" id="Phobius"/>
    </source>
</evidence>
<proteinExistence type="inferred from homology"/>
<protein>
    <recommendedName>
        <fullName evidence="8">Ycf2 N-terminal domain-containing protein</fullName>
    </recommendedName>
</protein>
<comment type="caution">
    <text evidence="9">The sequence shown here is derived from an EMBL/GenBank/DDBJ whole genome shotgun (WGS) entry which is preliminary data.</text>
</comment>
<dbReference type="PANTHER" id="PTHR33078:SF100">
    <property type="entry name" value="PROTEIN YCF2"/>
    <property type="match status" value="1"/>
</dbReference>
<evidence type="ECO:0000259" key="8">
    <source>
        <dbReference type="Pfam" id="PF05695"/>
    </source>
</evidence>
<feature type="transmembrane region" description="Helical" evidence="7">
    <location>
        <begin position="20"/>
        <end position="42"/>
    </location>
</feature>
<dbReference type="PANTHER" id="PTHR33078">
    <property type="entry name" value="PROTEIN YCF2-RELATED"/>
    <property type="match status" value="1"/>
</dbReference>
<evidence type="ECO:0000256" key="5">
    <source>
        <dbReference type="ARBA" id="ARBA00022741"/>
    </source>
</evidence>
<reference evidence="9" key="1">
    <citation type="submission" date="2022-12" db="EMBL/GenBank/DDBJ databases">
        <title>Draft genome assemblies for two species of Escallonia (Escalloniales).</title>
        <authorList>
            <person name="Chanderbali A."/>
            <person name="Dervinis C."/>
            <person name="Anghel I."/>
            <person name="Soltis D."/>
            <person name="Soltis P."/>
            <person name="Zapata F."/>
        </authorList>
    </citation>
    <scope>NUCLEOTIDE SEQUENCE</scope>
    <source>
        <strain evidence="9">UCBG64.0493</strain>
        <tissue evidence="9">Leaf</tissue>
    </source>
</reference>
<evidence type="ECO:0000313" key="10">
    <source>
        <dbReference type="Proteomes" id="UP001188597"/>
    </source>
</evidence>
<keyword evidence="4" id="KW-0934">Plastid</keyword>
<dbReference type="GO" id="GO:0005524">
    <property type="term" value="F:ATP binding"/>
    <property type="evidence" value="ECO:0007669"/>
    <property type="project" value="UniProtKB-KW"/>
</dbReference>
<keyword evidence="7" id="KW-0472">Membrane</keyword>
<dbReference type="GO" id="GO:0009536">
    <property type="term" value="C:plastid"/>
    <property type="evidence" value="ECO:0007669"/>
    <property type="project" value="UniProtKB-SubCell"/>
</dbReference>
<dbReference type="EMBL" id="JAVXUP010000227">
    <property type="protein sequence ID" value="KAK3033633.1"/>
    <property type="molecule type" value="Genomic_DNA"/>
</dbReference>
<evidence type="ECO:0000256" key="3">
    <source>
        <dbReference type="ARBA" id="ARBA00009361"/>
    </source>
</evidence>
<dbReference type="InterPro" id="IPR056777">
    <property type="entry name" value="Ycf2_N"/>
</dbReference>
<keyword evidence="7" id="KW-1133">Transmembrane helix</keyword>
<name>A0AA88WT46_9ASTE</name>
<comment type="function">
    <text evidence="1">Probable ATPase of unknown function. Its presence in a non-photosynthetic plant (Epifagus virginiana) and experiments in tobacco indicate that it has an essential function which is probably not related to photosynthesis.</text>
</comment>
<dbReference type="AlphaFoldDB" id="A0AA88WT46"/>
<dbReference type="Pfam" id="PF05695">
    <property type="entry name" value="Ycf2"/>
    <property type="match status" value="1"/>
</dbReference>
<evidence type="ECO:0000256" key="2">
    <source>
        <dbReference type="ARBA" id="ARBA00004474"/>
    </source>
</evidence>
<comment type="similarity">
    <text evidence="3">Belongs to the Ycf2 family.</text>
</comment>
<organism evidence="9 10">
    <name type="scientific">Escallonia herrerae</name>
    <dbReference type="NCBI Taxonomy" id="1293975"/>
    <lineage>
        <taxon>Eukaryota</taxon>
        <taxon>Viridiplantae</taxon>
        <taxon>Streptophyta</taxon>
        <taxon>Embryophyta</taxon>
        <taxon>Tracheophyta</taxon>
        <taxon>Spermatophyta</taxon>
        <taxon>Magnoliopsida</taxon>
        <taxon>eudicotyledons</taxon>
        <taxon>Gunneridae</taxon>
        <taxon>Pentapetalae</taxon>
        <taxon>asterids</taxon>
        <taxon>campanulids</taxon>
        <taxon>Escalloniales</taxon>
        <taxon>Escalloniaceae</taxon>
        <taxon>Escallonia</taxon>
    </lineage>
</organism>
<feature type="domain" description="Ycf2 N-terminal" evidence="8">
    <location>
        <begin position="1"/>
        <end position="48"/>
    </location>
</feature>
<keyword evidence="10" id="KW-1185">Reference proteome</keyword>
<keyword evidence="7" id="KW-0812">Transmembrane</keyword>
<accession>A0AA88WT46</accession>
<evidence type="ECO:0000256" key="6">
    <source>
        <dbReference type="ARBA" id="ARBA00022840"/>
    </source>
</evidence>
<evidence type="ECO:0000256" key="1">
    <source>
        <dbReference type="ARBA" id="ARBA00002329"/>
    </source>
</evidence>
<evidence type="ECO:0000256" key="4">
    <source>
        <dbReference type="ARBA" id="ARBA00022640"/>
    </source>
</evidence>
<evidence type="ECO:0000313" key="9">
    <source>
        <dbReference type="EMBL" id="KAK3033633.1"/>
    </source>
</evidence>